<dbReference type="HOGENOM" id="CLU_2789888_0_0_9"/>
<name>G9WUE8_9FIRM</name>
<keyword evidence="3" id="KW-1185">Reference proteome</keyword>
<feature type="region of interest" description="Disordered" evidence="1">
    <location>
        <begin position="1"/>
        <end position="84"/>
    </location>
</feature>
<gene>
    <name evidence="2" type="ORF">HMPREF9624_00273</name>
</gene>
<dbReference type="EMBL" id="AFZD01000016">
    <property type="protein sequence ID" value="EHL11966.1"/>
    <property type="molecule type" value="Genomic_DNA"/>
</dbReference>
<sequence>MIKRKASWTYDGIKKDSKNQTVPVPSKGAVDNSRSPLGYNHGVGEEDKGHGPGVTPNPDKTTGPGVGLTGATVDTSPSPVPRKR</sequence>
<evidence type="ECO:0000313" key="3">
    <source>
        <dbReference type="Proteomes" id="UP000003527"/>
    </source>
</evidence>
<dbReference type="AlphaFoldDB" id="G9WUE8"/>
<dbReference type="PATRIC" id="fig|796944.3.peg.977"/>
<reference evidence="2 3" key="1">
    <citation type="submission" date="2011-08" db="EMBL/GenBank/DDBJ databases">
        <title>The Genome Sequence of Oribacterium sp. ACB7.</title>
        <authorList>
            <consortium name="The Broad Institute Genome Sequencing Platform"/>
            <person name="Earl A."/>
            <person name="Ward D."/>
            <person name="Feldgarden M."/>
            <person name="Gevers D."/>
            <person name="Sizova M."/>
            <person name="Hazen A."/>
            <person name="Epstein S."/>
            <person name="Young S.K."/>
            <person name="Zeng Q."/>
            <person name="Gargeya S."/>
            <person name="Fitzgerald M."/>
            <person name="Haas B."/>
            <person name="Abouelleil A."/>
            <person name="Alvarado L."/>
            <person name="Arachchi H.M."/>
            <person name="Berlin A."/>
            <person name="Brown A."/>
            <person name="Chapman S.B."/>
            <person name="Chen Z."/>
            <person name="Dunbar C."/>
            <person name="Freedman E."/>
            <person name="Gearin G."/>
            <person name="Gellesch M."/>
            <person name="Goldberg J."/>
            <person name="Griggs A."/>
            <person name="Gujja S."/>
            <person name="Heiman D."/>
            <person name="Howarth C."/>
            <person name="Larson L."/>
            <person name="Lui A."/>
            <person name="MacDonald P.J.P."/>
            <person name="Montmayeur A."/>
            <person name="Murphy C."/>
            <person name="Neiman D."/>
            <person name="Pearson M."/>
            <person name="Priest M."/>
            <person name="Roberts A."/>
            <person name="Saif S."/>
            <person name="Shea T."/>
            <person name="Shenoy N."/>
            <person name="Sisk P."/>
            <person name="Stolte C."/>
            <person name="Sykes S."/>
            <person name="Wortman J."/>
            <person name="Nusbaum C."/>
            <person name="Birren B."/>
        </authorList>
    </citation>
    <scope>NUCLEOTIDE SEQUENCE [LARGE SCALE GENOMIC DNA]</scope>
    <source>
        <strain evidence="2 3">ACB7</strain>
    </source>
</reference>
<dbReference type="RefSeq" id="WP_009536207.1">
    <property type="nucleotide sequence ID" value="NZ_JH414504.1"/>
</dbReference>
<comment type="caution">
    <text evidence="2">The sequence shown here is derived from an EMBL/GenBank/DDBJ whole genome shotgun (WGS) entry which is preliminary data.</text>
</comment>
<dbReference type="Proteomes" id="UP000003527">
    <property type="component" value="Unassembled WGS sequence"/>
</dbReference>
<accession>G9WUE8</accession>
<evidence type="ECO:0000313" key="2">
    <source>
        <dbReference type="EMBL" id="EHL11966.1"/>
    </source>
</evidence>
<evidence type="ECO:0000256" key="1">
    <source>
        <dbReference type="SAM" id="MobiDB-lite"/>
    </source>
</evidence>
<protein>
    <submittedName>
        <fullName evidence="2">Uncharacterized protein</fullName>
    </submittedName>
</protein>
<organism evidence="2 3">
    <name type="scientific">Oribacterium asaccharolyticum ACB7</name>
    <dbReference type="NCBI Taxonomy" id="796944"/>
    <lineage>
        <taxon>Bacteria</taxon>
        <taxon>Bacillati</taxon>
        <taxon>Bacillota</taxon>
        <taxon>Clostridia</taxon>
        <taxon>Lachnospirales</taxon>
        <taxon>Lachnospiraceae</taxon>
        <taxon>Oribacterium</taxon>
    </lineage>
</organism>
<proteinExistence type="predicted"/>